<gene>
    <name evidence="2" type="ORF">ACFPZN_46460</name>
</gene>
<name>A0ABW1AEZ1_9ACTN</name>
<feature type="signal peptide" evidence="1">
    <location>
        <begin position="1"/>
        <end position="21"/>
    </location>
</feature>
<dbReference type="RefSeq" id="WP_378289779.1">
    <property type="nucleotide sequence ID" value="NZ_JBHSON010000103.1"/>
</dbReference>
<dbReference type="InterPro" id="IPR050583">
    <property type="entry name" value="Mycobacterial_A85_antigen"/>
</dbReference>
<reference evidence="3" key="1">
    <citation type="journal article" date="2019" name="Int. J. Syst. Evol. Microbiol.">
        <title>The Global Catalogue of Microorganisms (GCM) 10K type strain sequencing project: providing services to taxonomists for standard genome sequencing and annotation.</title>
        <authorList>
            <consortium name="The Broad Institute Genomics Platform"/>
            <consortium name="The Broad Institute Genome Sequencing Center for Infectious Disease"/>
            <person name="Wu L."/>
            <person name="Ma J."/>
        </authorList>
    </citation>
    <scope>NUCLEOTIDE SEQUENCE [LARGE SCALE GENOMIC DNA]</scope>
    <source>
        <strain evidence="3">KCTC 42087</strain>
    </source>
</reference>
<keyword evidence="2" id="KW-0378">Hydrolase</keyword>
<dbReference type="Gene3D" id="3.40.50.1820">
    <property type="entry name" value="alpha/beta hydrolase"/>
    <property type="match status" value="1"/>
</dbReference>
<dbReference type="Proteomes" id="UP001596074">
    <property type="component" value="Unassembled WGS sequence"/>
</dbReference>
<dbReference type="EMBL" id="JBHSON010000103">
    <property type="protein sequence ID" value="MFC5753104.1"/>
    <property type="molecule type" value="Genomic_DNA"/>
</dbReference>
<proteinExistence type="predicted"/>
<protein>
    <submittedName>
        <fullName evidence="2">Alpha/beta hydrolase</fullName>
    </submittedName>
</protein>
<sequence>MRKRTTFAALTALLVSLPASAAASPAEEKAEVIERTQIRDRVVDLTVKSPALGGNGKVRLMTPEGWNENDRSKRWPVLYLLPGGDGDYTAFTEQYDIENIPELRDVLVVSPNMPMFGFYSNWWNNGKGGAPAVEDFHLKEVRTILERDYGAGTRRAVAGESQGGYGALKYAGKHPGMFRAAASYSGFVHPIQYVKAISGGAEYLKIDWRRIWGDPVRQRHIWEANDPYHMADRLRDTPVYIASGDGTPGELDKPLEPDPIIPGLQDLAVLFPKEVVSLTEAVMGDESRTVAHRYIEAGVPVTTHFFRGTHGPAYWKRELHTSLPMLLRALGQR</sequence>
<dbReference type="PANTHER" id="PTHR48098">
    <property type="entry name" value="ENTEROCHELIN ESTERASE-RELATED"/>
    <property type="match status" value="1"/>
</dbReference>
<dbReference type="Pfam" id="PF00756">
    <property type="entry name" value="Esterase"/>
    <property type="match status" value="1"/>
</dbReference>
<evidence type="ECO:0000313" key="3">
    <source>
        <dbReference type="Proteomes" id="UP001596074"/>
    </source>
</evidence>
<accession>A0ABW1AEZ1</accession>
<dbReference type="GO" id="GO:0016787">
    <property type="term" value="F:hydrolase activity"/>
    <property type="evidence" value="ECO:0007669"/>
    <property type="project" value="UniProtKB-KW"/>
</dbReference>
<dbReference type="InterPro" id="IPR029058">
    <property type="entry name" value="AB_hydrolase_fold"/>
</dbReference>
<dbReference type="PANTHER" id="PTHR48098:SF1">
    <property type="entry name" value="DIACYLGLYCEROL ACYLTRANSFERASE_MYCOLYLTRANSFERASE AG85A"/>
    <property type="match status" value="1"/>
</dbReference>
<dbReference type="InterPro" id="IPR000801">
    <property type="entry name" value="Esterase-like"/>
</dbReference>
<feature type="chain" id="PRO_5045653580" evidence="1">
    <location>
        <begin position="22"/>
        <end position="333"/>
    </location>
</feature>
<keyword evidence="3" id="KW-1185">Reference proteome</keyword>
<keyword evidence="1" id="KW-0732">Signal</keyword>
<comment type="caution">
    <text evidence="2">The sequence shown here is derived from an EMBL/GenBank/DDBJ whole genome shotgun (WGS) entry which is preliminary data.</text>
</comment>
<organism evidence="2 3">
    <name type="scientific">Actinomadura rugatobispora</name>
    <dbReference type="NCBI Taxonomy" id="1994"/>
    <lineage>
        <taxon>Bacteria</taxon>
        <taxon>Bacillati</taxon>
        <taxon>Actinomycetota</taxon>
        <taxon>Actinomycetes</taxon>
        <taxon>Streptosporangiales</taxon>
        <taxon>Thermomonosporaceae</taxon>
        <taxon>Actinomadura</taxon>
    </lineage>
</organism>
<evidence type="ECO:0000313" key="2">
    <source>
        <dbReference type="EMBL" id="MFC5753104.1"/>
    </source>
</evidence>
<evidence type="ECO:0000256" key="1">
    <source>
        <dbReference type="SAM" id="SignalP"/>
    </source>
</evidence>
<dbReference type="SUPFAM" id="SSF53474">
    <property type="entry name" value="alpha/beta-Hydrolases"/>
    <property type="match status" value="1"/>
</dbReference>